<reference evidence="1" key="2">
    <citation type="journal article" date="2024" name="Environ. Microbiol.">
        <title>Genome analysis and description of Tunturibacter gen. nov. expands the diversity of Terriglobia in tundra soils.</title>
        <authorList>
            <person name="Messyasz A."/>
            <person name="Mannisto M.K."/>
            <person name="Kerkhof L.J."/>
            <person name="Haggblom M.M."/>
        </authorList>
    </citation>
    <scope>NUCLEOTIDE SEQUENCE</scope>
    <source>
        <strain evidence="1">X5P6</strain>
    </source>
</reference>
<organism evidence="1">
    <name type="scientific">Tunturiibacter psychrotolerans</name>
    <dbReference type="NCBI Taxonomy" id="3069686"/>
    <lineage>
        <taxon>Bacteria</taxon>
        <taxon>Pseudomonadati</taxon>
        <taxon>Acidobacteriota</taxon>
        <taxon>Terriglobia</taxon>
        <taxon>Terriglobales</taxon>
        <taxon>Acidobacteriaceae</taxon>
        <taxon>Tunturiibacter</taxon>
    </lineage>
</organism>
<dbReference type="KEGG" id="tpsc:RBB77_05180"/>
<protein>
    <submittedName>
        <fullName evidence="1">Uncharacterized protein</fullName>
    </submittedName>
</protein>
<gene>
    <name evidence="1" type="ORF">RBB77_05180</name>
</gene>
<reference evidence="1" key="1">
    <citation type="submission" date="2023-08" db="EMBL/GenBank/DDBJ databases">
        <authorList>
            <person name="Messyasz A."/>
            <person name="Mannisto M.K."/>
            <person name="Kerkhof L.J."/>
            <person name="Haggblom M."/>
        </authorList>
    </citation>
    <scope>NUCLEOTIDE SEQUENCE</scope>
    <source>
        <strain evidence="1">X5P6</strain>
    </source>
</reference>
<proteinExistence type="predicted"/>
<evidence type="ECO:0000313" key="1">
    <source>
        <dbReference type="EMBL" id="XCB34291.1"/>
    </source>
</evidence>
<dbReference type="EMBL" id="CP132942">
    <property type="protein sequence ID" value="XCB34291.1"/>
    <property type="molecule type" value="Genomic_DNA"/>
</dbReference>
<accession>A0AAU7ZTU4</accession>
<dbReference type="AlphaFoldDB" id="A0AAU7ZTU4"/>
<name>A0AAU7ZTU4_9BACT</name>
<dbReference type="RefSeq" id="WP_353065290.1">
    <property type="nucleotide sequence ID" value="NZ_CP132942.1"/>
</dbReference>
<sequence>MIIANLDHLTIENEPASKDVVGRERSALARLPEIDFPAIKPSWIVRER</sequence>